<keyword evidence="4" id="KW-1185">Reference proteome</keyword>
<dbReference type="EnsemblProtists" id="EOD26211">
    <property type="protein sequence ID" value="EOD26211"/>
    <property type="gene ID" value="EMIHUDRAFT_115140"/>
</dbReference>
<keyword evidence="2" id="KW-1133">Transmembrane helix</keyword>
<dbReference type="HOGENOM" id="CLU_019724_0_0_1"/>
<sequence length="788" mass="84243">MPGPSGCRVGPRPSTQATRERPTMTTKLHAGASYFLSGVMQGKKADGEGIAGTVPQDYRREMKDAILAVDHGAAIIEPWDLVGAEVQKIYRDGTPQSAMFEADADVKHCFEVCVDAAAHADVVVSFLPEASMGSAVEIYAAKQAGKPVLVIAPGTMAQNWVVRSYADRVFPSIDALQTWLASQNAADRAAPTARVHHDSLATYARVWALQRLVDMTLGGNQTLSVEATNAYLEALLFAILLAIVGVTGSVRAQLGTALCIAAVTFVKAPYVWDCDYWLLLTDLSLLVLFLAHRRSASKSLRLEPSAGERASLFAAASSLIQEQMGLLYVAAGFWKLNSSFLSPRHSCAPVFLLQLFADILTPRGLELPAVLASALGQMAPLMVLVGELSLGVLLLLPSRTLNRLGVALALLFHTAVAVCPPPNNVAIFSMLCASRLVLALPCGFDAAATELKALVGGAGARRSPPLVARLYYAAAAVAVAIAAALADHREALAFFDWGLPLFVALGAFVCRAVFLDGEGATSMPTAAETLPLWRLRFGIRSLTLFYAFGAIVLGVHDQGQPHMYANLRLHGGSNHYLMPTGLLQTLFEGADPRSPLGDFSGGVVRIEQTTSPSLNAAYPAEYTTQFSSRTRQLLMQAGHTGRMWNPMLTLITSCEAPWDPKGGTPFVKYTLPALELRRFVHELRRKGEAFELTYTRLHKATDARTRVSSAQGTTITLREDGKGGRSCTVISGGGLVGGVAAAIGLGKPCDADELVLLPPPSAIARKLLLFEPYPIVEGDEEEVHCFGP</sequence>
<dbReference type="Proteomes" id="UP000013827">
    <property type="component" value="Unassembled WGS sequence"/>
</dbReference>
<dbReference type="GeneID" id="17271756"/>
<feature type="transmembrane region" description="Helical" evidence="2">
    <location>
        <begin position="370"/>
        <end position="396"/>
    </location>
</feature>
<name>A0A0D3JRS6_EMIH1</name>
<feature type="transmembrane region" description="Helical" evidence="2">
    <location>
        <begin position="492"/>
        <end position="514"/>
    </location>
</feature>
<evidence type="ECO:0008006" key="5">
    <source>
        <dbReference type="Google" id="ProtNLM"/>
    </source>
</evidence>
<evidence type="ECO:0000256" key="1">
    <source>
        <dbReference type="SAM" id="MobiDB-lite"/>
    </source>
</evidence>
<dbReference type="KEGG" id="ehx:EMIHUDRAFT_115140"/>
<reference evidence="3" key="2">
    <citation type="submission" date="2024-10" db="UniProtKB">
        <authorList>
            <consortium name="EnsemblProtists"/>
        </authorList>
    </citation>
    <scope>IDENTIFICATION</scope>
</reference>
<reference evidence="4" key="1">
    <citation type="journal article" date="2013" name="Nature">
        <title>Pan genome of the phytoplankton Emiliania underpins its global distribution.</title>
        <authorList>
            <person name="Read B.A."/>
            <person name="Kegel J."/>
            <person name="Klute M.J."/>
            <person name="Kuo A."/>
            <person name="Lefebvre S.C."/>
            <person name="Maumus F."/>
            <person name="Mayer C."/>
            <person name="Miller J."/>
            <person name="Monier A."/>
            <person name="Salamov A."/>
            <person name="Young J."/>
            <person name="Aguilar M."/>
            <person name="Claverie J.M."/>
            <person name="Frickenhaus S."/>
            <person name="Gonzalez K."/>
            <person name="Herman E.K."/>
            <person name="Lin Y.C."/>
            <person name="Napier J."/>
            <person name="Ogata H."/>
            <person name="Sarno A.F."/>
            <person name="Shmutz J."/>
            <person name="Schroeder D."/>
            <person name="de Vargas C."/>
            <person name="Verret F."/>
            <person name="von Dassow P."/>
            <person name="Valentin K."/>
            <person name="Van de Peer Y."/>
            <person name="Wheeler G."/>
            <person name="Dacks J.B."/>
            <person name="Delwiche C.F."/>
            <person name="Dyhrman S.T."/>
            <person name="Glockner G."/>
            <person name="John U."/>
            <person name="Richards T."/>
            <person name="Worden A.Z."/>
            <person name="Zhang X."/>
            <person name="Grigoriev I.V."/>
            <person name="Allen A.E."/>
            <person name="Bidle K."/>
            <person name="Borodovsky M."/>
            <person name="Bowler C."/>
            <person name="Brownlee C."/>
            <person name="Cock J.M."/>
            <person name="Elias M."/>
            <person name="Gladyshev V.N."/>
            <person name="Groth M."/>
            <person name="Guda C."/>
            <person name="Hadaegh A."/>
            <person name="Iglesias-Rodriguez M.D."/>
            <person name="Jenkins J."/>
            <person name="Jones B.M."/>
            <person name="Lawson T."/>
            <person name="Leese F."/>
            <person name="Lindquist E."/>
            <person name="Lobanov A."/>
            <person name="Lomsadze A."/>
            <person name="Malik S.B."/>
            <person name="Marsh M.E."/>
            <person name="Mackinder L."/>
            <person name="Mock T."/>
            <person name="Mueller-Roeber B."/>
            <person name="Pagarete A."/>
            <person name="Parker M."/>
            <person name="Probert I."/>
            <person name="Quesneville H."/>
            <person name="Raines C."/>
            <person name="Rensing S.A."/>
            <person name="Riano-Pachon D.M."/>
            <person name="Richier S."/>
            <person name="Rokitta S."/>
            <person name="Shiraiwa Y."/>
            <person name="Soanes D.M."/>
            <person name="van der Giezen M."/>
            <person name="Wahlund T.M."/>
            <person name="Williams B."/>
            <person name="Wilson W."/>
            <person name="Wolfe G."/>
            <person name="Wurch L.L."/>
        </authorList>
    </citation>
    <scope>NUCLEOTIDE SEQUENCE</scope>
</reference>
<feature type="transmembrane region" description="Helical" evidence="2">
    <location>
        <begin position="535"/>
        <end position="555"/>
    </location>
</feature>
<keyword evidence="2" id="KW-0472">Membrane</keyword>
<proteinExistence type="predicted"/>
<feature type="transmembrane region" description="Helical" evidence="2">
    <location>
        <begin position="470"/>
        <end position="486"/>
    </location>
</feature>
<dbReference type="RefSeq" id="XP_005778640.1">
    <property type="nucleotide sequence ID" value="XM_005778583.1"/>
</dbReference>
<accession>A0A0D3JRS6</accession>
<evidence type="ECO:0000313" key="4">
    <source>
        <dbReference type="Proteomes" id="UP000013827"/>
    </source>
</evidence>
<dbReference type="AlphaFoldDB" id="A0A0D3JRS6"/>
<evidence type="ECO:0000313" key="3">
    <source>
        <dbReference type="EnsemblProtists" id="EOD26211"/>
    </source>
</evidence>
<feature type="region of interest" description="Disordered" evidence="1">
    <location>
        <begin position="1"/>
        <end position="24"/>
    </location>
</feature>
<organism evidence="3 4">
    <name type="scientific">Emiliania huxleyi (strain CCMP1516)</name>
    <dbReference type="NCBI Taxonomy" id="280463"/>
    <lineage>
        <taxon>Eukaryota</taxon>
        <taxon>Haptista</taxon>
        <taxon>Haptophyta</taxon>
        <taxon>Prymnesiophyceae</taxon>
        <taxon>Isochrysidales</taxon>
        <taxon>Noelaerhabdaceae</taxon>
        <taxon>Emiliania</taxon>
    </lineage>
</organism>
<dbReference type="Gene3D" id="3.40.50.450">
    <property type="match status" value="1"/>
</dbReference>
<dbReference type="PaxDb" id="2903-EOD26211"/>
<protein>
    <recommendedName>
        <fullName evidence="5">HTTM domain-containing protein</fullName>
    </recommendedName>
</protein>
<evidence type="ECO:0000256" key="2">
    <source>
        <dbReference type="SAM" id="Phobius"/>
    </source>
</evidence>
<keyword evidence="2" id="KW-0812">Transmembrane</keyword>